<accession>A0A9D5C0Z7</accession>
<dbReference type="Proteomes" id="UP001085076">
    <property type="component" value="Miscellaneous, Linkage group lg09"/>
</dbReference>
<dbReference type="EMBL" id="JAGGNH010000009">
    <property type="protein sequence ID" value="KAJ0964349.1"/>
    <property type="molecule type" value="Genomic_DNA"/>
</dbReference>
<feature type="compositionally biased region" description="Basic and acidic residues" evidence="1">
    <location>
        <begin position="32"/>
        <end position="42"/>
    </location>
</feature>
<evidence type="ECO:0000256" key="1">
    <source>
        <dbReference type="SAM" id="MobiDB-lite"/>
    </source>
</evidence>
<reference evidence="2" key="2">
    <citation type="journal article" date="2022" name="Hortic Res">
        <title>The genome of Dioscorea zingiberensis sheds light on the biosynthesis, origin and evolution of the medicinally important diosgenin saponins.</title>
        <authorList>
            <person name="Li Y."/>
            <person name="Tan C."/>
            <person name="Li Z."/>
            <person name="Guo J."/>
            <person name="Li S."/>
            <person name="Chen X."/>
            <person name="Wang C."/>
            <person name="Dai X."/>
            <person name="Yang H."/>
            <person name="Song W."/>
            <person name="Hou L."/>
            <person name="Xu J."/>
            <person name="Tong Z."/>
            <person name="Xu A."/>
            <person name="Yuan X."/>
            <person name="Wang W."/>
            <person name="Yang Q."/>
            <person name="Chen L."/>
            <person name="Sun Z."/>
            <person name="Wang K."/>
            <person name="Pan B."/>
            <person name="Chen J."/>
            <person name="Bao Y."/>
            <person name="Liu F."/>
            <person name="Qi X."/>
            <person name="Gang D.R."/>
            <person name="Wen J."/>
            <person name="Li J."/>
        </authorList>
    </citation>
    <scope>NUCLEOTIDE SEQUENCE</scope>
    <source>
        <strain evidence="2">Dzin_1.0</strain>
    </source>
</reference>
<proteinExistence type="predicted"/>
<sequence>MGFFKRMAGILGFVREGLHGGADDEEEGAAEDGGRKAKDVPRRGMKGFGDTVSVDGDRPSLGPVLIPCNLGEGGVQGLRWYARQFLIDEDGDAADEFLNEISLPENQITQTQTAAKFEINFSTKPAAIRKQTISTDGNIHQIMMYQGRTEWV</sequence>
<reference evidence="2" key="1">
    <citation type="submission" date="2021-03" db="EMBL/GenBank/DDBJ databases">
        <authorList>
            <person name="Li Z."/>
            <person name="Yang C."/>
        </authorList>
    </citation>
    <scope>NUCLEOTIDE SEQUENCE</scope>
    <source>
        <strain evidence="2">Dzin_1.0</strain>
        <tissue evidence="2">Leaf</tissue>
    </source>
</reference>
<comment type="caution">
    <text evidence="2">The sequence shown here is derived from an EMBL/GenBank/DDBJ whole genome shotgun (WGS) entry which is preliminary data.</text>
</comment>
<dbReference type="AlphaFoldDB" id="A0A9D5C0Z7"/>
<protein>
    <submittedName>
        <fullName evidence="2">Uncharacterized protein</fullName>
    </submittedName>
</protein>
<organism evidence="2 3">
    <name type="scientific">Dioscorea zingiberensis</name>
    <dbReference type="NCBI Taxonomy" id="325984"/>
    <lineage>
        <taxon>Eukaryota</taxon>
        <taxon>Viridiplantae</taxon>
        <taxon>Streptophyta</taxon>
        <taxon>Embryophyta</taxon>
        <taxon>Tracheophyta</taxon>
        <taxon>Spermatophyta</taxon>
        <taxon>Magnoliopsida</taxon>
        <taxon>Liliopsida</taxon>
        <taxon>Dioscoreales</taxon>
        <taxon>Dioscoreaceae</taxon>
        <taxon>Dioscorea</taxon>
    </lineage>
</organism>
<keyword evidence="3" id="KW-1185">Reference proteome</keyword>
<evidence type="ECO:0000313" key="2">
    <source>
        <dbReference type="EMBL" id="KAJ0964349.1"/>
    </source>
</evidence>
<feature type="region of interest" description="Disordered" evidence="1">
    <location>
        <begin position="21"/>
        <end position="55"/>
    </location>
</feature>
<name>A0A9D5C0Z7_9LILI</name>
<dbReference type="PANTHER" id="PTHR35750">
    <property type="entry name" value="PHOSPHOLIPID HYDROPEROXIDE GLUTATHIONE PEROXIDASE"/>
    <property type="match status" value="1"/>
</dbReference>
<gene>
    <name evidence="2" type="ORF">J5N97_029471</name>
</gene>
<dbReference type="OrthoDB" id="550279at2759"/>
<dbReference type="PANTHER" id="PTHR35750:SF1">
    <property type="entry name" value="PHOSPHOLIPID HYDROPEROXIDE GLUTATHIONE PEROXIDASE"/>
    <property type="match status" value="1"/>
</dbReference>
<evidence type="ECO:0000313" key="3">
    <source>
        <dbReference type="Proteomes" id="UP001085076"/>
    </source>
</evidence>